<reference evidence="1" key="1">
    <citation type="submission" date="2021-06" db="EMBL/GenBank/DDBJ databases">
        <authorList>
            <person name="Kallberg Y."/>
            <person name="Tangrot J."/>
            <person name="Rosling A."/>
        </authorList>
    </citation>
    <scope>NUCLEOTIDE SEQUENCE</scope>
    <source>
        <strain evidence="1">AU212A</strain>
    </source>
</reference>
<gene>
    <name evidence="1" type="ORF">SCALOS_LOCUS10551</name>
</gene>
<dbReference type="Proteomes" id="UP000789860">
    <property type="component" value="Unassembled WGS sequence"/>
</dbReference>
<comment type="caution">
    <text evidence="1">The sequence shown here is derived from an EMBL/GenBank/DDBJ whole genome shotgun (WGS) entry which is preliminary data.</text>
</comment>
<protein>
    <submittedName>
        <fullName evidence="1">702_t:CDS:1</fullName>
    </submittedName>
</protein>
<accession>A0ACA9PD52</accession>
<keyword evidence="2" id="KW-1185">Reference proteome</keyword>
<feature type="non-terminal residue" evidence="1">
    <location>
        <position position="1"/>
    </location>
</feature>
<proteinExistence type="predicted"/>
<feature type="non-terminal residue" evidence="1">
    <location>
        <position position="116"/>
    </location>
</feature>
<name>A0ACA9PD52_9GLOM</name>
<evidence type="ECO:0000313" key="2">
    <source>
        <dbReference type="Proteomes" id="UP000789860"/>
    </source>
</evidence>
<sequence>PVESELARFIPEIDKLSNFLITHPKPIVLAYTKPISDWTILISKIQVSTSNSIIEDTVMEDIIYFNGGNNHQDIEENGVRSYEQNKFIYQKSAKIEAMIRTSESTVNTMIDNKEQP</sequence>
<evidence type="ECO:0000313" key="1">
    <source>
        <dbReference type="EMBL" id="CAG8702493.1"/>
    </source>
</evidence>
<dbReference type="EMBL" id="CAJVPM010040093">
    <property type="protein sequence ID" value="CAG8702493.1"/>
    <property type="molecule type" value="Genomic_DNA"/>
</dbReference>
<organism evidence="1 2">
    <name type="scientific">Scutellospora calospora</name>
    <dbReference type="NCBI Taxonomy" id="85575"/>
    <lineage>
        <taxon>Eukaryota</taxon>
        <taxon>Fungi</taxon>
        <taxon>Fungi incertae sedis</taxon>
        <taxon>Mucoromycota</taxon>
        <taxon>Glomeromycotina</taxon>
        <taxon>Glomeromycetes</taxon>
        <taxon>Diversisporales</taxon>
        <taxon>Gigasporaceae</taxon>
        <taxon>Scutellospora</taxon>
    </lineage>
</organism>